<dbReference type="Proteomes" id="UP000886998">
    <property type="component" value="Unassembled WGS sequence"/>
</dbReference>
<name>A0A8X6MLX3_9ARAC</name>
<evidence type="ECO:0000313" key="1">
    <source>
        <dbReference type="EMBL" id="GFS64548.1"/>
    </source>
</evidence>
<accession>A0A8X6MLX3</accession>
<keyword evidence="2" id="KW-1185">Reference proteome</keyword>
<dbReference type="EMBL" id="BMAV01028050">
    <property type="protein sequence ID" value="GFS64548.1"/>
    <property type="molecule type" value="Genomic_DNA"/>
</dbReference>
<comment type="caution">
    <text evidence="1">The sequence shown here is derived from an EMBL/GenBank/DDBJ whole genome shotgun (WGS) entry which is preliminary data.</text>
</comment>
<evidence type="ECO:0000313" key="2">
    <source>
        <dbReference type="Proteomes" id="UP000886998"/>
    </source>
</evidence>
<gene>
    <name evidence="1" type="ORF">TNIN_263971</name>
</gene>
<dbReference type="AlphaFoldDB" id="A0A8X6MLX3"/>
<sequence length="100" mass="11437">MNFDGQPLGQEAEQSQMKVTRWKTNIGILHIMVRSQKVTEQDYPRVTTHEESYYDFAAASGTIVSRQTVYKRPTESYAQKPPLTQFHKIALYLGAVKTTV</sequence>
<organism evidence="1 2">
    <name type="scientific">Trichonephila inaurata madagascariensis</name>
    <dbReference type="NCBI Taxonomy" id="2747483"/>
    <lineage>
        <taxon>Eukaryota</taxon>
        <taxon>Metazoa</taxon>
        <taxon>Ecdysozoa</taxon>
        <taxon>Arthropoda</taxon>
        <taxon>Chelicerata</taxon>
        <taxon>Arachnida</taxon>
        <taxon>Araneae</taxon>
        <taxon>Araneomorphae</taxon>
        <taxon>Entelegynae</taxon>
        <taxon>Araneoidea</taxon>
        <taxon>Nephilidae</taxon>
        <taxon>Trichonephila</taxon>
        <taxon>Trichonephila inaurata</taxon>
    </lineage>
</organism>
<protein>
    <submittedName>
        <fullName evidence="1">Uncharacterized protein</fullName>
    </submittedName>
</protein>
<reference evidence="1" key="1">
    <citation type="submission" date="2020-08" db="EMBL/GenBank/DDBJ databases">
        <title>Multicomponent nature underlies the extraordinary mechanical properties of spider dragline silk.</title>
        <authorList>
            <person name="Kono N."/>
            <person name="Nakamura H."/>
            <person name="Mori M."/>
            <person name="Yoshida Y."/>
            <person name="Ohtoshi R."/>
            <person name="Malay A.D."/>
            <person name="Moran D.A.P."/>
            <person name="Tomita M."/>
            <person name="Numata K."/>
            <person name="Arakawa K."/>
        </authorList>
    </citation>
    <scope>NUCLEOTIDE SEQUENCE</scope>
</reference>
<proteinExistence type="predicted"/>